<keyword evidence="1" id="KW-0677">Repeat</keyword>
<dbReference type="InterPro" id="IPR036612">
    <property type="entry name" value="KH_dom_type_1_sf"/>
</dbReference>
<evidence type="ECO:0000313" key="5">
    <source>
        <dbReference type="EMBL" id="CAG5114597.1"/>
    </source>
</evidence>
<sequence>MPYRGEHSGSLSVTMKIASSDVGKVIGRGGKKIREFEQAGGGRIKISNAVDEDDMKSIEISGNDQDIETTRQMIEDYLRDFSIDDSSGKHGGFSGDRSHSKPSYNSRGEGYKGENQHKDSESNWRRNEDDDRDFSVGDRGRKRGGFSGSHNYSKPVYSSGGEGYNKELPRHQDNGDSWGRCEDDDKVVSGGSNVGKSRGFGSSHGEEVYKSRNVYNSAHRNQDLDDKWGWHEEEEQADITSSSTGGGRGGFGGGRVYGSRGEGPSNRQHRNQGKPRDGDRRGRQEDYEKGSHGSGGDRLAVDDSETIYVMSSEVGKMIGRGGNTIRQLEADSGCRIKVSRTCGSSDQSPIELIGSKSAVADAKRLIQETGVEIVNESSPGH</sequence>
<feature type="non-terminal residue" evidence="5">
    <location>
        <position position="1"/>
    </location>
</feature>
<dbReference type="SUPFAM" id="SSF54791">
    <property type="entry name" value="Eukaryotic type KH-domain (KH-domain type I)"/>
    <property type="match status" value="2"/>
</dbReference>
<evidence type="ECO:0000256" key="1">
    <source>
        <dbReference type="ARBA" id="ARBA00022737"/>
    </source>
</evidence>
<accession>A0A8S3YCA8</accession>
<dbReference type="OrthoDB" id="6161866at2759"/>
<feature type="region of interest" description="Disordered" evidence="3">
    <location>
        <begin position="82"/>
        <end position="303"/>
    </location>
</feature>
<dbReference type="SMART" id="SM00322">
    <property type="entry name" value="KH"/>
    <property type="match status" value="2"/>
</dbReference>
<protein>
    <recommendedName>
        <fullName evidence="4">K Homology domain-containing protein</fullName>
    </recommendedName>
</protein>
<dbReference type="EMBL" id="CAJHNH020000014">
    <property type="protein sequence ID" value="CAG5114597.1"/>
    <property type="molecule type" value="Genomic_DNA"/>
</dbReference>
<dbReference type="InterPro" id="IPR004088">
    <property type="entry name" value="KH_dom_type_1"/>
</dbReference>
<feature type="compositionally biased region" description="Basic and acidic residues" evidence="3">
    <location>
        <begin position="109"/>
        <end position="139"/>
    </location>
</feature>
<reference evidence="5" key="1">
    <citation type="submission" date="2021-04" db="EMBL/GenBank/DDBJ databases">
        <authorList>
            <consortium name="Molecular Ecology Group"/>
        </authorList>
    </citation>
    <scope>NUCLEOTIDE SEQUENCE</scope>
</reference>
<organism evidence="5 6">
    <name type="scientific">Candidula unifasciata</name>
    <dbReference type="NCBI Taxonomy" id="100452"/>
    <lineage>
        <taxon>Eukaryota</taxon>
        <taxon>Metazoa</taxon>
        <taxon>Spiralia</taxon>
        <taxon>Lophotrochozoa</taxon>
        <taxon>Mollusca</taxon>
        <taxon>Gastropoda</taxon>
        <taxon>Heterobranchia</taxon>
        <taxon>Euthyneura</taxon>
        <taxon>Panpulmonata</taxon>
        <taxon>Eupulmonata</taxon>
        <taxon>Stylommatophora</taxon>
        <taxon>Helicina</taxon>
        <taxon>Helicoidea</taxon>
        <taxon>Geomitridae</taxon>
        <taxon>Candidula</taxon>
    </lineage>
</organism>
<name>A0A8S3YCA8_9EUPU</name>
<gene>
    <name evidence="5" type="ORF">CUNI_LOCUS155</name>
</gene>
<evidence type="ECO:0000256" key="2">
    <source>
        <dbReference type="PROSITE-ProRule" id="PRU00117"/>
    </source>
</evidence>
<dbReference type="AlphaFoldDB" id="A0A8S3YCA8"/>
<dbReference type="PANTHER" id="PTHR10288">
    <property type="entry name" value="KH DOMAIN CONTAINING RNA BINDING PROTEIN"/>
    <property type="match status" value="1"/>
</dbReference>
<evidence type="ECO:0000256" key="3">
    <source>
        <dbReference type="SAM" id="MobiDB-lite"/>
    </source>
</evidence>
<dbReference type="InterPro" id="IPR004087">
    <property type="entry name" value="KH_dom"/>
</dbReference>
<feature type="domain" description="K Homology" evidence="4">
    <location>
        <begin position="301"/>
        <end position="371"/>
    </location>
</feature>
<dbReference type="PROSITE" id="PS50084">
    <property type="entry name" value="KH_TYPE_1"/>
    <property type="match status" value="2"/>
</dbReference>
<dbReference type="Proteomes" id="UP000678393">
    <property type="component" value="Unassembled WGS sequence"/>
</dbReference>
<dbReference type="Gene3D" id="3.30.1370.10">
    <property type="entry name" value="K Homology domain, type 1"/>
    <property type="match status" value="2"/>
</dbReference>
<keyword evidence="2" id="KW-0694">RNA-binding</keyword>
<feature type="compositionally biased region" description="Basic and acidic residues" evidence="3">
    <location>
        <begin position="164"/>
        <end position="187"/>
    </location>
</feature>
<evidence type="ECO:0000313" key="6">
    <source>
        <dbReference type="Proteomes" id="UP000678393"/>
    </source>
</evidence>
<comment type="caution">
    <text evidence="5">The sequence shown here is derived from an EMBL/GenBank/DDBJ whole genome shotgun (WGS) entry which is preliminary data.</text>
</comment>
<feature type="compositionally biased region" description="Basic and acidic residues" evidence="3">
    <location>
        <begin position="274"/>
        <end position="291"/>
    </location>
</feature>
<dbReference type="CDD" id="cd00105">
    <property type="entry name" value="KH-I"/>
    <property type="match status" value="2"/>
</dbReference>
<feature type="domain" description="K Homology" evidence="4">
    <location>
        <begin position="9"/>
        <end position="79"/>
    </location>
</feature>
<feature type="compositionally biased region" description="Basic and acidic residues" evidence="3">
    <location>
        <begin position="220"/>
        <end position="231"/>
    </location>
</feature>
<proteinExistence type="predicted"/>
<dbReference type="GO" id="GO:0003723">
    <property type="term" value="F:RNA binding"/>
    <property type="evidence" value="ECO:0007669"/>
    <property type="project" value="UniProtKB-UniRule"/>
</dbReference>
<feature type="compositionally biased region" description="Gly residues" evidence="3">
    <location>
        <begin position="244"/>
        <end position="256"/>
    </location>
</feature>
<dbReference type="Pfam" id="PF00013">
    <property type="entry name" value="KH_1"/>
    <property type="match status" value="2"/>
</dbReference>
<evidence type="ECO:0000259" key="4">
    <source>
        <dbReference type="SMART" id="SM00322"/>
    </source>
</evidence>
<keyword evidence="6" id="KW-1185">Reference proteome</keyword>